<feature type="domain" description="PDZ" evidence="6">
    <location>
        <begin position="91"/>
        <end position="161"/>
    </location>
</feature>
<evidence type="ECO:0000313" key="8">
    <source>
        <dbReference type="Proteomes" id="UP001597201"/>
    </source>
</evidence>
<dbReference type="PANTHER" id="PTHR32060">
    <property type="entry name" value="TAIL-SPECIFIC PROTEASE"/>
    <property type="match status" value="1"/>
</dbReference>
<evidence type="ECO:0000256" key="2">
    <source>
        <dbReference type="ARBA" id="ARBA00022670"/>
    </source>
</evidence>
<protein>
    <submittedName>
        <fullName evidence="7">S41 family peptidase</fullName>
    </submittedName>
</protein>
<dbReference type="SUPFAM" id="SSF50156">
    <property type="entry name" value="PDZ domain-like"/>
    <property type="match status" value="1"/>
</dbReference>
<dbReference type="PROSITE" id="PS50106">
    <property type="entry name" value="PDZ"/>
    <property type="match status" value="1"/>
</dbReference>
<gene>
    <name evidence="7" type="ORF">ACFQ39_05510</name>
</gene>
<dbReference type="InterPro" id="IPR005151">
    <property type="entry name" value="Tail-specific_protease"/>
</dbReference>
<dbReference type="CDD" id="cd07560">
    <property type="entry name" value="Peptidase_S41_CPP"/>
    <property type="match status" value="1"/>
</dbReference>
<keyword evidence="8" id="KW-1185">Reference proteome</keyword>
<dbReference type="Pfam" id="PF03572">
    <property type="entry name" value="Peptidase_S41"/>
    <property type="match status" value="1"/>
</dbReference>
<dbReference type="Gene3D" id="3.90.226.10">
    <property type="entry name" value="2-enoyl-CoA Hydratase, Chain A, domain 1"/>
    <property type="match status" value="1"/>
</dbReference>
<dbReference type="PANTHER" id="PTHR32060:SF30">
    <property type="entry name" value="CARBOXY-TERMINAL PROCESSING PROTEASE CTPA"/>
    <property type="match status" value="1"/>
</dbReference>
<dbReference type="SMART" id="SM00245">
    <property type="entry name" value="TSPc"/>
    <property type="match status" value="1"/>
</dbReference>
<dbReference type="EMBL" id="JBHTMY010000002">
    <property type="protein sequence ID" value="MFD1315065.1"/>
    <property type="molecule type" value="Genomic_DNA"/>
</dbReference>
<dbReference type="RefSeq" id="WP_377176988.1">
    <property type="nucleotide sequence ID" value="NZ_JBHTMY010000002.1"/>
</dbReference>
<dbReference type="CDD" id="cd06782">
    <property type="entry name" value="cpPDZ_CPP-like"/>
    <property type="match status" value="1"/>
</dbReference>
<keyword evidence="4 5" id="KW-0720">Serine protease</keyword>
<evidence type="ECO:0000256" key="5">
    <source>
        <dbReference type="RuleBase" id="RU004404"/>
    </source>
</evidence>
<evidence type="ECO:0000259" key="6">
    <source>
        <dbReference type="PROSITE" id="PS50106"/>
    </source>
</evidence>
<evidence type="ECO:0000313" key="7">
    <source>
        <dbReference type="EMBL" id="MFD1315065.1"/>
    </source>
</evidence>
<name>A0ABW3Y0U0_9FLAO</name>
<accession>A0ABW3Y0U0</accession>
<dbReference type="SUPFAM" id="SSF52096">
    <property type="entry name" value="ClpP/crotonase"/>
    <property type="match status" value="1"/>
</dbReference>
<keyword evidence="2 5" id="KW-0645">Protease</keyword>
<dbReference type="InterPro" id="IPR036034">
    <property type="entry name" value="PDZ_sf"/>
</dbReference>
<dbReference type="InterPro" id="IPR001478">
    <property type="entry name" value="PDZ"/>
</dbReference>
<dbReference type="InterPro" id="IPR004447">
    <property type="entry name" value="Peptidase_S41A"/>
</dbReference>
<reference evidence="8" key="1">
    <citation type="journal article" date="2019" name="Int. J. Syst. Evol. Microbiol.">
        <title>The Global Catalogue of Microorganisms (GCM) 10K type strain sequencing project: providing services to taxonomists for standard genome sequencing and annotation.</title>
        <authorList>
            <consortium name="The Broad Institute Genomics Platform"/>
            <consortium name="The Broad Institute Genome Sequencing Center for Infectious Disease"/>
            <person name="Wu L."/>
            <person name="Ma J."/>
        </authorList>
    </citation>
    <scope>NUCLEOTIDE SEQUENCE [LARGE SCALE GENOMIC DNA]</scope>
    <source>
        <strain evidence="8">CCUG 61485</strain>
    </source>
</reference>
<comment type="caution">
    <text evidence="7">The sequence shown here is derived from an EMBL/GenBank/DDBJ whole genome shotgun (WGS) entry which is preliminary data.</text>
</comment>
<dbReference type="SMART" id="SM00228">
    <property type="entry name" value="PDZ"/>
    <property type="match status" value="1"/>
</dbReference>
<evidence type="ECO:0000256" key="3">
    <source>
        <dbReference type="ARBA" id="ARBA00022801"/>
    </source>
</evidence>
<evidence type="ECO:0000256" key="1">
    <source>
        <dbReference type="ARBA" id="ARBA00009179"/>
    </source>
</evidence>
<dbReference type="Gene3D" id="2.30.42.10">
    <property type="match status" value="1"/>
</dbReference>
<organism evidence="7 8">
    <name type="scientific">Namhaeicola litoreus</name>
    <dbReference type="NCBI Taxonomy" id="1052145"/>
    <lineage>
        <taxon>Bacteria</taxon>
        <taxon>Pseudomonadati</taxon>
        <taxon>Bacteroidota</taxon>
        <taxon>Flavobacteriia</taxon>
        <taxon>Flavobacteriales</taxon>
        <taxon>Flavobacteriaceae</taxon>
        <taxon>Namhaeicola</taxon>
    </lineage>
</organism>
<dbReference type="InterPro" id="IPR029045">
    <property type="entry name" value="ClpP/crotonase-like_dom_sf"/>
</dbReference>
<comment type="similarity">
    <text evidence="1 5">Belongs to the peptidase S41A family.</text>
</comment>
<keyword evidence="3 5" id="KW-0378">Hydrolase</keyword>
<dbReference type="Proteomes" id="UP001597201">
    <property type="component" value="Unassembled WGS sequence"/>
</dbReference>
<sequence length="531" mass="60429">MMNNKTKILLPIYIAIAVVLGIFIGTNLDYKKETVLLFGGNSQEKKIKRLIDFIQYDYVDDVDTDSLLDHTIMDMLSKLDPHSTYIPPQDLQSITETMEGKFVGIGVQFNMLNDSLTVIKVLKDGPSERAGLKAGDRILTANNDTLYGKKLNNNYIIKTLKGEPNSKVDITVYRKMENQELPFTIIRGDVPIESVDAAYMLNNELGYIKINKFAASTYDEFKDALDDLLEAGMKELVLDLRQNPGGFLQVATKIIDEFLEDGKLIVFTKNKREKVDKTFATAKGDFEEGQVYVLLDGASASASEIVAGALQDNDKGTIVGRRSFGKGLVQQEMELGDGSAVRLTVSRYYTPTGRSIQKPYSDDVEDYYVEYENRYNEGELLSRDSIKVNDTLKYVTPKGKVVYGGGGIIPDVFVPLDTTQYIDRIHYSRLNTFVFDYIDNHREQFDGLTFEEFDKSFDSDQKIYEEYSEGLKDSFHYKDLKADEKMVQLYLKALFAQQLFDSNAFYKLMNREDEMLKKVMDLEKNEIPINQ</sequence>
<evidence type="ECO:0000256" key="4">
    <source>
        <dbReference type="ARBA" id="ARBA00022825"/>
    </source>
</evidence>
<proteinExistence type="inferred from homology"/>
<dbReference type="NCBIfam" id="TIGR00225">
    <property type="entry name" value="prc"/>
    <property type="match status" value="1"/>
</dbReference>
<dbReference type="Pfam" id="PF13180">
    <property type="entry name" value="PDZ_2"/>
    <property type="match status" value="1"/>
</dbReference>
<dbReference type="Gene3D" id="3.30.750.44">
    <property type="match status" value="1"/>
</dbReference>